<dbReference type="RefSeq" id="WP_131329853.1">
    <property type="nucleotide sequence ID" value="NZ_CP044016.1"/>
</dbReference>
<dbReference type="AlphaFoldDB" id="A0A5P2G097"/>
<dbReference type="InterPro" id="IPR036249">
    <property type="entry name" value="Thioredoxin-like_sf"/>
</dbReference>
<dbReference type="OrthoDB" id="793244at2"/>
<dbReference type="InterPro" id="IPR013766">
    <property type="entry name" value="Thioredoxin_domain"/>
</dbReference>
<dbReference type="InterPro" id="IPR050553">
    <property type="entry name" value="Thioredoxin_ResA/DsbE_sf"/>
</dbReference>
<dbReference type="PANTHER" id="PTHR42852:SF13">
    <property type="entry name" value="PROTEIN DIPZ"/>
    <property type="match status" value="1"/>
</dbReference>
<evidence type="ECO:0000313" key="3">
    <source>
        <dbReference type="Proteomes" id="UP000292424"/>
    </source>
</evidence>
<evidence type="ECO:0000313" key="2">
    <source>
        <dbReference type="EMBL" id="QES88905.1"/>
    </source>
</evidence>
<dbReference type="GO" id="GO:0016491">
    <property type="term" value="F:oxidoreductase activity"/>
    <property type="evidence" value="ECO:0007669"/>
    <property type="project" value="InterPro"/>
</dbReference>
<gene>
    <name evidence="2" type="ORF">E0W69_009625</name>
</gene>
<dbReference type="GO" id="GO:0016209">
    <property type="term" value="F:antioxidant activity"/>
    <property type="evidence" value="ECO:0007669"/>
    <property type="project" value="InterPro"/>
</dbReference>
<name>A0A5P2G097_9BACT</name>
<dbReference type="KEGG" id="arac:E0W69_009625"/>
<keyword evidence="3" id="KW-1185">Reference proteome</keyword>
<sequence>MKLKTLIGVIGMHLLFFSTYAQKPRILQIGDTITDVSLHNIVNYRDSTVNISDFKGKLLILDFWATWCTSCIEHFPFLDSMSIKYPDKLAVIGVGYESSEKIKGFFSSKKSSDGKRYKLSSIVEDTTLSGFFPHRTVPHVIWIKPDQTVGAITSGDQLTETNILEMISSGNLQVSIKKDVDVRKPLHLATDFGYTDSLLGYSILYKAQDLGPGKVNMTRKISENVIGKVLTNYSLLEIFRLLASPIFLEKGQKLSSKQVLINISSNRDVNKLYNSYCFDFIVPTKHAKSLSKYAIAELNRLSGFQSSIGKYKTTCLVLKAKQKDKLYTDSSQGKDSHLWFDSKPTYMRGYGLQMLIDRLNELSTIPFPVVNGTGLKENVALCLSGSNRLMDIRHDLQKYGLFLVEEEREIDALVITKNKVN</sequence>
<dbReference type="Gene3D" id="3.40.30.10">
    <property type="entry name" value="Glutaredoxin"/>
    <property type="match status" value="1"/>
</dbReference>
<dbReference type="PANTHER" id="PTHR42852">
    <property type="entry name" value="THIOL:DISULFIDE INTERCHANGE PROTEIN DSBE"/>
    <property type="match status" value="1"/>
</dbReference>
<dbReference type="Pfam" id="PF00578">
    <property type="entry name" value="AhpC-TSA"/>
    <property type="match status" value="1"/>
</dbReference>
<proteinExistence type="predicted"/>
<accession>A0A5P2G097</accession>
<dbReference type="Proteomes" id="UP000292424">
    <property type="component" value="Chromosome"/>
</dbReference>
<evidence type="ECO:0000259" key="1">
    <source>
        <dbReference type="PROSITE" id="PS51352"/>
    </source>
</evidence>
<dbReference type="SUPFAM" id="SSF52833">
    <property type="entry name" value="Thioredoxin-like"/>
    <property type="match status" value="1"/>
</dbReference>
<dbReference type="InterPro" id="IPR000866">
    <property type="entry name" value="AhpC/TSA"/>
</dbReference>
<reference evidence="2 3" key="1">
    <citation type="submission" date="2019-09" db="EMBL/GenBank/DDBJ databases">
        <title>Complete genome sequence of Arachidicoccus sp. B3-10 isolated from apple orchard soil.</title>
        <authorList>
            <person name="Kim H.S."/>
            <person name="Han K.-I."/>
            <person name="Suh M.K."/>
            <person name="Lee K.C."/>
            <person name="Eom M.K."/>
            <person name="Kim J.-S."/>
            <person name="Kang S.W."/>
            <person name="Sin Y."/>
            <person name="Lee J.-S."/>
        </authorList>
    </citation>
    <scope>NUCLEOTIDE SEQUENCE [LARGE SCALE GENOMIC DNA]</scope>
    <source>
        <strain evidence="2 3">B3-10</strain>
    </source>
</reference>
<dbReference type="PROSITE" id="PS51352">
    <property type="entry name" value="THIOREDOXIN_2"/>
    <property type="match status" value="1"/>
</dbReference>
<feature type="domain" description="Thioredoxin" evidence="1">
    <location>
        <begin position="27"/>
        <end position="172"/>
    </location>
</feature>
<dbReference type="CDD" id="cd02966">
    <property type="entry name" value="TlpA_like_family"/>
    <property type="match status" value="1"/>
</dbReference>
<protein>
    <submittedName>
        <fullName evidence="2">TlpA family protein disulfide reductase</fullName>
    </submittedName>
</protein>
<dbReference type="EMBL" id="CP044016">
    <property type="protein sequence ID" value="QES88905.1"/>
    <property type="molecule type" value="Genomic_DNA"/>
</dbReference>
<organism evidence="2 3">
    <name type="scientific">Rhizosphaericola mali</name>
    <dbReference type="NCBI Taxonomy" id="2545455"/>
    <lineage>
        <taxon>Bacteria</taxon>
        <taxon>Pseudomonadati</taxon>
        <taxon>Bacteroidota</taxon>
        <taxon>Chitinophagia</taxon>
        <taxon>Chitinophagales</taxon>
        <taxon>Chitinophagaceae</taxon>
        <taxon>Rhizosphaericola</taxon>
    </lineage>
</organism>